<evidence type="ECO:0000256" key="4">
    <source>
        <dbReference type="ARBA" id="ARBA00022692"/>
    </source>
</evidence>
<evidence type="ECO:0000256" key="7">
    <source>
        <dbReference type="ARBA" id="ARBA00022927"/>
    </source>
</evidence>
<evidence type="ECO:0000313" key="12">
    <source>
        <dbReference type="EMBL" id="JAG37171.1"/>
    </source>
</evidence>
<keyword evidence="3" id="KW-0813">Transport</keyword>
<evidence type="ECO:0000256" key="9">
    <source>
        <dbReference type="ARBA" id="ARBA00023136"/>
    </source>
</evidence>
<keyword evidence="7" id="KW-0653">Protein transport</keyword>
<evidence type="ECO:0000256" key="3">
    <source>
        <dbReference type="ARBA" id="ARBA00022448"/>
    </source>
</evidence>
<evidence type="ECO:0000256" key="10">
    <source>
        <dbReference type="ARBA" id="ARBA00023170"/>
    </source>
</evidence>
<comment type="subcellular location">
    <subcellularLocation>
        <location evidence="1">Endoplasmic reticulum membrane</location>
        <topology evidence="1">Multi-pass membrane protein</topology>
    </subcellularLocation>
</comment>
<feature type="transmembrane region" description="Helical" evidence="11">
    <location>
        <begin position="30"/>
        <end position="50"/>
    </location>
</feature>
<feature type="non-terminal residue" evidence="12">
    <location>
        <position position="1"/>
    </location>
</feature>
<evidence type="ECO:0000256" key="1">
    <source>
        <dbReference type="ARBA" id="ARBA00004477"/>
    </source>
</evidence>
<keyword evidence="10 12" id="KW-0675">Receptor</keyword>
<dbReference type="AlphaFoldDB" id="A0A0A9YZX8"/>
<evidence type="ECO:0000256" key="2">
    <source>
        <dbReference type="ARBA" id="ARBA00010120"/>
    </source>
</evidence>
<keyword evidence="9 11" id="KW-0472">Membrane</keyword>
<evidence type="ECO:0000256" key="6">
    <source>
        <dbReference type="ARBA" id="ARBA00022892"/>
    </source>
</evidence>
<dbReference type="GO" id="GO:0016192">
    <property type="term" value="P:vesicle-mediated transport"/>
    <property type="evidence" value="ECO:0007669"/>
    <property type="project" value="UniProtKB-KW"/>
</dbReference>
<evidence type="ECO:0000256" key="5">
    <source>
        <dbReference type="ARBA" id="ARBA00022824"/>
    </source>
</evidence>
<keyword evidence="4 11" id="KW-0812">Transmembrane</keyword>
<dbReference type="InterPro" id="IPR000133">
    <property type="entry name" value="ER_ret_rcpt"/>
</dbReference>
<proteinExistence type="inferred from homology"/>
<keyword evidence="8 11" id="KW-1133">Transmembrane helix</keyword>
<dbReference type="Pfam" id="PF00810">
    <property type="entry name" value="ER_lumen_recept"/>
    <property type="match status" value="1"/>
</dbReference>
<dbReference type="EMBL" id="GBHO01006433">
    <property type="protein sequence ID" value="JAG37171.1"/>
    <property type="molecule type" value="Transcribed_RNA"/>
</dbReference>
<dbReference type="GO" id="GO:0046923">
    <property type="term" value="F:ER retention sequence binding"/>
    <property type="evidence" value="ECO:0007669"/>
    <property type="project" value="InterPro"/>
</dbReference>
<sequence length="109" mass="12543">FCTLLFSVFSFTSFVEHTLALDTIAPMGFLRVAGDMLHLAAIIILLSKMLRHRTAAGISLKSMFLFAIVFTTRYLDLFFVYLGLYNSVMKIVFITLSWHICYLMKYRSP</sequence>
<gene>
    <name evidence="12" type="primary">KDELR2_1</name>
    <name evidence="12" type="ORF">CM83_17230</name>
</gene>
<evidence type="ECO:0000256" key="8">
    <source>
        <dbReference type="ARBA" id="ARBA00022989"/>
    </source>
</evidence>
<dbReference type="PRINTS" id="PR00660">
    <property type="entry name" value="ERLUMENR"/>
</dbReference>
<dbReference type="GO" id="GO:0005789">
    <property type="term" value="C:endoplasmic reticulum membrane"/>
    <property type="evidence" value="ECO:0007669"/>
    <property type="project" value="UniProtKB-SubCell"/>
</dbReference>
<organism evidence="12">
    <name type="scientific">Lygus hesperus</name>
    <name type="common">Western plant bug</name>
    <dbReference type="NCBI Taxonomy" id="30085"/>
    <lineage>
        <taxon>Eukaryota</taxon>
        <taxon>Metazoa</taxon>
        <taxon>Ecdysozoa</taxon>
        <taxon>Arthropoda</taxon>
        <taxon>Hexapoda</taxon>
        <taxon>Insecta</taxon>
        <taxon>Pterygota</taxon>
        <taxon>Neoptera</taxon>
        <taxon>Paraneoptera</taxon>
        <taxon>Hemiptera</taxon>
        <taxon>Heteroptera</taxon>
        <taxon>Panheteroptera</taxon>
        <taxon>Cimicomorpha</taxon>
        <taxon>Miridae</taxon>
        <taxon>Mirini</taxon>
        <taxon>Lygus</taxon>
    </lineage>
</organism>
<protein>
    <submittedName>
        <fullName evidence="12">ER lumen protein retaining receptor 2</fullName>
    </submittedName>
</protein>
<feature type="transmembrane region" description="Helical" evidence="11">
    <location>
        <begin position="62"/>
        <end position="82"/>
    </location>
</feature>
<dbReference type="GO" id="GO:0006621">
    <property type="term" value="P:protein retention in ER lumen"/>
    <property type="evidence" value="ECO:0007669"/>
    <property type="project" value="InterPro"/>
</dbReference>
<reference evidence="12" key="2">
    <citation type="submission" date="2014-07" db="EMBL/GenBank/DDBJ databases">
        <authorList>
            <person name="Hull J."/>
        </authorList>
    </citation>
    <scope>NUCLEOTIDE SEQUENCE</scope>
</reference>
<dbReference type="GO" id="GO:0015031">
    <property type="term" value="P:protein transport"/>
    <property type="evidence" value="ECO:0007669"/>
    <property type="project" value="UniProtKB-KW"/>
</dbReference>
<reference evidence="12" key="1">
    <citation type="journal article" date="2014" name="PLoS ONE">
        <title>Transcriptome-Based Identification of ABC Transporters in the Western Tarnished Plant Bug Lygus hesperus.</title>
        <authorList>
            <person name="Hull J.J."/>
            <person name="Chaney K."/>
            <person name="Geib S.M."/>
            <person name="Fabrick J.A."/>
            <person name="Brent C.S."/>
            <person name="Walsh D."/>
            <person name="Lavine L.C."/>
        </authorList>
    </citation>
    <scope>NUCLEOTIDE SEQUENCE</scope>
</reference>
<evidence type="ECO:0000256" key="11">
    <source>
        <dbReference type="SAM" id="Phobius"/>
    </source>
</evidence>
<keyword evidence="5" id="KW-0256">Endoplasmic reticulum</keyword>
<feature type="transmembrane region" description="Helical" evidence="11">
    <location>
        <begin position="88"/>
        <end position="104"/>
    </location>
</feature>
<dbReference type="PANTHER" id="PTHR10585">
    <property type="entry name" value="ER LUMEN PROTEIN RETAINING RECEPTOR"/>
    <property type="match status" value="1"/>
</dbReference>
<comment type="similarity">
    <text evidence="2">Belongs to the ERD2 family.</text>
</comment>
<name>A0A0A9YZX8_LYGHE</name>
<keyword evidence="6" id="KW-0931">ER-Golgi transport</keyword>
<accession>A0A0A9YZX8</accession>